<evidence type="ECO:0000256" key="7">
    <source>
        <dbReference type="SAM" id="MobiDB-lite"/>
    </source>
</evidence>
<dbReference type="EMBL" id="JAGYWB010000005">
    <property type="protein sequence ID" value="KAI0523539.1"/>
    <property type="molecule type" value="Genomic_DNA"/>
</dbReference>
<dbReference type="GO" id="GO:0048479">
    <property type="term" value="P:style development"/>
    <property type="evidence" value="ECO:0007669"/>
    <property type="project" value="TreeGrafter"/>
</dbReference>
<dbReference type="Pfam" id="PF24868">
    <property type="entry name" value="YABBY_N"/>
    <property type="match status" value="1"/>
</dbReference>
<sequence>MDLSSSSEKLCYVHCSHCNIVLAVEVPCSRMMETVTVKCGYCNNISFISPEPKPNSQYFDYQMDFTMGQQSDASSSTSIEQKTEAPPVAKPPKKKQKQPTAYNVFVRQEIQRIKAEMPEITHTEAFSMASKNWARYGGPLNYGLNPLDTISDDNESVESVSIKHESGNGSAEESYGGFRQMKRHD</sequence>
<evidence type="ECO:0000313" key="11">
    <source>
        <dbReference type="Proteomes" id="UP000829196"/>
    </source>
</evidence>
<evidence type="ECO:0000256" key="2">
    <source>
        <dbReference type="ARBA" id="ARBA00010325"/>
    </source>
</evidence>
<keyword evidence="4" id="KW-0863">Zinc-finger</keyword>
<name>A0A8T3C2H1_DENNO</name>
<protein>
    <submittedName>
        <fullName evidence="10">Uncharacterized protein</fullName>
    </submittedName>
</protein>
<dbReference type="InterPro" id="IPR056776">
    <property type="entry name" value="YABBY_N"/>
</dbReference>
<dbReference type="InterPro" id="IPR006780">
    <property type="entry name" value="YABBY"/>
</dbReference>
<reference evidence="10" key="1">
    <citation type="journal article" date="2022" name="Front. Genet.">
        <title>Chromosome-Scale Assembly of the Dendrobium nobile Genome Provides Insights Into the Molecular Mechanism of the Biosynthesis of the Medicinal Active Ingredient of Dendrobium.</title>
        <authorList>
            <person name="Xu Q."/>
            <person name="Niu S.-C."/>
            <person name="Li K.-L."/>
            <person name="Zheng P.-J."/>
            <person name="Zhang X.-J."/>
            <person name="Jia Y."/>
            <person name="Liu Y."/>
            <person name="Niu Y.-X."/>
            <person name="Yu L.-H."/>
            <person name="Chen D.-F."/>
            <person name="Zhang G.-Q."/>
        </authorList>
    </citation>
    <scope>NUCLEOTIDE SEQUENCE</scope>
    <source>
        <tissue evidence="10">Leaf</tissue>
    </source>
</reference>
<feature type="region of interest" description="Disordered" evidence="7">
    <location>
        <begin position="70"/>
        <end position="100"/>
    </location>
</feature>
<dbReference type="AlphaFoldDB" id="A0A8T3C2H1"/>
<dbReference type="GO" id="GO:0008270">
    <property type="term" value="F:zinc ion binding"/>
    <property type="evidence" value="ECO:0007669"/>
    <property type="project" value="UniProtKB-KW"/>
</dbReference>
<dbReference type="GO" id="GO:0045165">
    <property type="term" value="P:cell fate commitment"/>
    <property type="evidence" value="ECO:0007669"/>
    <property type="project" value="TreeGrafter"/>
</dbReference>
<dbReference type="GO" id="GO:0010582">
    <property type="term" value="P:floral meristem determinacy"/>
    <property type="evidence" value="ECO:0007669"/>
    <property type="project" value="TreeGrafter"/>
</dbReference>
<dbReference type="PANTHER" id="PTHR31675:SF1">
    <property type="entry name" value="PROTEIN CRABS CLAW"/>
    <property type="match status" value="1"/>
</dbReference>
<gene>
    <name evidence="10" type="ORF">KFK09_005934</name>
</gene>
<keyword evidence="5" id="KW-0862">Zinc</keyword>
<dbReference type="SMR" id="A0A8T3C2H1"/>
<keyword evidence="6" id="KW-0539">Nucleus</keyword>
<feature type="region of interest" description="Disordered" evidence="7">
    <location>
        <begin position="151"/>
        <end position="185"/>
    </location>
</feature>
<dbReference type="GO" id="GO:0005634">
    <property type="term" value="C:nucleus"/>
    <property type="evidence" value="ECO:0007669"/>
    <property type="project" value="UniProtKB-SubCell"/>
</dbReference>
<dbReference type="CDD" id="cd00084">
    <property type="entry name" value="HMG-box_SF"/>
    <property type="match status" value="1"/>
</dbReference>
<feature type="compositionally biased region" description="Polar residues" evidence="7">
    <location>
        <begin position="70"/>
        <end position="80"/>
    </location>
</feature>
<comment type="caution">
    <text evidence="10">The sequence shown here is derived from an EMBL/GenBank/DDBJ whole genome shotgun (WGS) entry which is preliminary data.</text>
</comment>
<organism evidence="10 11">
    <name type="scientific">Dendrobium nobile</name>
    <name type="common">Orchid</name>
    <dbReference type="NCBI Taxonomy" id="94219"/>
    <lineage>
        <taxon>Eukaryota</taxon>
        <taxon>Viridiplantae</taxon>
        <taxon>Streptophyta</taxon>
        <taxon>Embryophyta</taxon>
        <taxon>Tracheophyta</taxon>
        <taxon>Spermatophyta</taxon>
        <taxon>Magnoliopsida</taxon>
        <taxon>Liliopsida</taxon>
        <taxon>Asparagales</taxon>
        <taxon>Orchidaceae</taxon>
        <taxon>Epidendroideae</taxon>
        <taxon>Malaxideae</taxon>
        <taxon>Dendrobiinae</taxon>
        <taxon>Dendrobium</taxon>
    </lineage>
</organism>
<accession>A0A8T3C2H1</accession>
<evidence type="ECO:0000256" key="5">
    <source>
        <dbReference type="ARBA" id="ARBA00022833"/>
    </source>
</evidence>
<proteinExistence type="inferred from homology"/>
<feature type="domain" description="YABBY N-terminal" evidence="9">
    <location>
        <begin position="6"/>
        <end position="49"/>
    </location>
</feature>
<evidence type="ECO:0000256" key="3">
    <source>
        <dbReference type="ARBA" id="ARBA00022723"/>
    </source>
</evidence>
<comment type="similarity">
    <text evidence="2">Belongs to the YABBY family.</text>
</comment>
<dbReference type="Proteomes" id="UP000829196">
    <property type="component" value="Unassembled WGS sequence"/>
</dbReference>
<dbReference type="Pfam" id="PF04690">
    <property type="entry name" value="YABBY"/>
    <property type="match status" value="1"/>
</dbReference>
<feature type="domain" description="YABBY protein C-terminal" evidence="8">
    <location>
        <begin position="82"/>
        <end position="136"/>
    </location>
</feature>
<evidence type="ECO:0000259" key="8">
    <source>
        <dbReference type="Pfam" id="PF04690"/>
    </source>
</evidence>
<evidence type="ECO:0000259" key="9">
    <source>
        <dbReference type="Pfam" id="PF24868"/>
    </source>
</evidence>
<keyword evidence="11" id="KW-1185">Reference proteome</keyword>
<dbReference type="InterPro" id="IPR056775">
    <property type="entry name" value="YABBY_C"/>
</dbReference>
<dbReference type="SUPFAM" id="SSF47095">
    <property type="entry name" value="HMG-box"/>
    <property type="match status" value="1"/>
</dbReference>
<dbReference type="Gene3D" id="1.10.30.10">
    <property type="entry name" value="High mobility group box domain"/>
    <property type="match status" value="1"/>
</dbReference>
<dbReference type="OrthoDB" id="667577at2759"/>
<keyword evidence="3" id="KW-0479">Metal-binding</keyword>
<dbReference type="GO" id="GO:0048366">
    <property type="term" value="P:leaf development"/>
    <property type="evidence" value="ECO:0007669"/>
    <property type="project" value="TreeGrafter"/>
</dbReference>
<evidence type="ECO:0000256" key="4">
    <source>
        <dbReference type="ARBA" id="ARBA00022771"/>
    </source>
</evidence>
<evidence type="ECO:0000256" key="1">
    <source>
        <dbReference type="ARBA" id="ARBA00004123"/>
    </source>
</evidence>
<comment type="subcellular location">
    <subcellularLocation>
        <location evidence="1">Nucleus</location>
    </subcellularLocation>
</comment>
<dbReference type="PANTHER" id="PTHR31675">
    <property type="entry name" value="PROTEIN YABBY 6-RELATED"/>
    <property type="match status" value="1"/>
</dbReference>
<dbReference type="InterPro" id="IPR036910">
    <property type="entry name" value="HMG_box_dom_sf"/>
</dbReference>
<evidence type="ECO:0000313" key="10">
    <source>
        <dbReference type="EMBL" id="KAI0523539.1"/>
    </source>
</evidence>
<evidence type="ECO:0000256" key="6">
    <source>
        <dbReference type="ARBA" id="ARBA00023242"/>
    </source>
</evidence>